<dbReference type="EMBL" id="CP001807">
    <property type="protein sequence ID" value="ACY48750.1"/>
    <property type="molecule type" value="Genomic_DNA"/>
</dbReference>
<dbReference type="AlphaFoldDB" id="D0MJU2"/>
<dbReference type="STRING" id="518766.Rmar_1867"/>
<proteinExistence type="predicted"/>
<gene>
    <name evidence="1" type="ordered locus">Rmar_1867</name>
</gene>
<dbReference type="HOGENOM" id="CLU_079350_1_0_10"/>
<organism evidence="1 2">
    <name type="scientific">Rhodothermus marinus (strain ATCC 43812 / DSM 4252 / R-10)</name>
    <name type="common">Rhodothermus obamensis</name>
    <dbReference type="NCBI Taxonomy" id="518766"/>
    <lineage>
        <taxon>Bacteria</taxon>
        <taxon>Pseudomonadati</taxon>
        <taxon>Rhodothermota</taxon>
        <taxon>Rhodothermia</taxon>
        <taxon>Rhodothermales</taxon>
        <taxon>Rhodothermaceae</taxon>
        <taxon>Rhodothermus</taxon>
    </lineage>
</organism>
<reference evidence="1 2" key="1">
    <citation type="journal article" date="2009" name="Stand. Genomic Sci.">
        <title>Complete genome sequence of Rhodothermus marinus type strain (R-10).</title>
        <authorList>
            <person name="Nolan M."/>
            <person name="Tindall B.J."/>
            <person name="Pomrenke H."/>
            <person name="Lapidus A."/>
            <person name="Copeland A."/>
            <person name="Glavina Del Rio T."/>
            <person name="Lucas S."/>
            <person name="Chen F."/>
            <person name="Tice H."/>
            <person name="Cheng J.F."/>
            <person name="Saunders E."/>
            <person name="Han C."/>
            <person name="Bruce D."/>
            <person name="Goodwin L."/>
            <person name="Chain P."/>
            <person name="Pitluck S."/>
            <person name="Ovchinikova G."/>
            <person name="Pati A."/>
            <person name="Ivanova N."/>
            <person name="Mavromatis K."/>
            <person name="Chen A."/>
            <person name="Palaniappan K."/>
            <person name="Land M."/>
            <person name="Hauser L."/>
            <person name="Chang Y.J."/>
            <person name="Jeffries C.D."/>
            <person name="Brettin T."/>
            <person name="Goker M."/>
            <person name="Bristow J."/>
            <person name="Eisen J.A."/>
            <person name="Markowitz V."/>
            <person name="Hugenholtz P."/>
            <person name="Kyrpides N.C."/>
            <person name="Klenk H.P."/>
            <person name="Detter J.C."/>
        </authorList>
    </citation>
    <scope>NUCLEOTIDE SEQUENCE [LARGE SCALE GENOMIC DNA]</scope>
    <source>
        <strain evidence="2">ATCC 43812 / DSM 4252 / R-10</strain>
    </source>
</reference>
<dbReference type="RefSeq" id="WP_012844361.1">
    <property type="nucleotide sequence ID" value="NC_013501.1"/>
</dbReference>
<accession>D0MJU2</accession>
<protein>
    <submittedName>
        <fullName evidence="1">WbqC-like family protein</fullName>
    </submittedName>
</protein>
<name>D0MJU2_RHOM4</name>
<dbReference type="InterPro" id="IPR014985">
    <property type="entry name" value="WbqC"/>
</dbReference>
<dbReference type="eggNOG" id="COG0224">
    <property type="taxonomic scope" value="Bacteria"/>
</dbReference>
<dbReference type="Proteomes" id="UP000002221">
    <property type="component" value="Chromosome"/>
</dbReference>
<dbReference type="OrthoDB" id="1523452at2"/>
<evidence type="ECO:0000313" key="2">
    <source>
        <dbReference type="Proteomes" id="UP000002221"/>
    </source>
</evidence>
<sequence>MLAVVPPEYFPRLERVALALRAGRLVLADTFQYSRQSYHNRARLRNPQGWQWISVPLRAHQHGVPIDRAAIGQLRGWQRRHWRAFCYNYRTTPYFEFYEPRLEELFRQEWRTLGELTCATVLLTLQFFEIDVPVVRASELVGRPASMAEIARVLAADALLLPEATAPIDRAAAPRVYALRFEEPVYRQNFEGFVPGMTALDLLFNLGPVEARALLEAHSQVVPL</sequence>
<dbReference type="KEGG" id="rmr:Rmar_1867"/>
<keyword evidence="2" id="KW-1185">Reference proteome</keyword>
<dbReference type="Pfam" id="PF08889">
    <property type="entry name" value="WbqC"/>
    <property type="match status" value="1"/>
</dbReference>
<evidence type="ECO:0000313" key="1">
    <source>
        <dbReference type="EMBL" id="ACY48750.1"/>
    </source>
</evidence>